<dbReference type="Proteomes" id="UP000789759">
    <property type="component" value="Unassembled WGS sequence"/>
</dbReference>
<evidence type="ECO:0000313" key="2">
    <source>
        <dbReference type="Proteomes" id="UP000789759"/>
    </source>
</evidence>
<evidence type="ECO:0000313" key="1">
    <source>
        <dbReference type="EMBL" id="CAG8680566.1"/>
    </source>
</evidence>
<sequence length="145" mass="16968">MITARETAIEFHTKRIFLANIKLEILNEIYKFPFTIQKLITEEVHAIAKRLEEGKYLPNLASAKCLCRFFNWYMLLCHHIFYKQLCGANILMPEAWANFQRTFEEGSMEVYQTCGIVEVPVIWISAANKAVEKSQSKINELFERT</sequence>
<proteinExistence type="predicted"/>
<gene>
    <name evidence="1" type="ORF">CPELLU_LOCUS10763</name>
</gene>
<comment type="caution">
    <text evidence="1">The sequence shown here is derived from an EMBL/GenBank/DDBJ whole genome shotgun (WGS) entry which is preliminary data.</text>
</comment>
<protein>
    <submittedName>
        <fullName evidence="1">21805_t:CDS:1</fullName>
    </submittedName>
</protein>
<keyword evidence="2" id="KW-1185">Reference proteome</keyword>
<dbReference type="AlphaFoldDB" id="A0A9N9ELN5"/>
<reference evidence="1" key="1">
    <citation type="submission" date="2021-06" db="EMBL/GenBank/DDBJ databases">
        <authorList>
            <person name="Kallberg Y."/>
            <person name="Tangrot J."/>
            <person name="Rosling A."/>
        </authorList>
    </citation>
    <scope>NUCLEOTIDE SEQUENCE</scope>
    <source>
        <strain evidence="1">FL966</strain>
    </source>
</reference>
<name>A0A9N9ELN5_9GLOM</name>
<accession>A0A9N9ELN5</accession>
<organism evidence="1 2">
    <name type="scientific">Cetraspora pellucida</name>
    <dbReference type="NCBI Taxonomy" id="1433469"/>
    <lineage>
        <taxon>Eukaryota</taxon>
        <taxon>Fungi</taxon>
        <taxon>Fungi incertae sedis</taxon>
        <taxon>Mucoromycota</taxon>
        <taxon>Glomeromycotina</taxon>
        <taxon>Glomeromycetes</taxon>
        <taxon>Diversisporales</taxon>
        <taxon>Gigasporaceae</taxon>
        <taxon>Cetraspora</taxon>
    </lineage>
</organism>
<dbReference type="OrthoDB" id="5330842at2759"/>
<dbReference type="EMBL" id="CAJVQA010009063">
    <property type="protein sequence ID" value="CAG8680566.1"/>
    <property type="molecule type" value="Genomic_DNA"/>
</dbReference>